<evidence type="ECO:0000256" key="1">
    <source>
        <dbReference type="ARBA" id="ARBA00022842"/>
    </source>
</evidence>
<dbReference type="SUPFAM" id="SSF53448">
    <property type="entry name" value="Nucleotide-diphospho-sugar transferases"/>
    <property type="match status" value="1"/>
</dbReference>
<evidence type="ECO:0000313" key="3">
    <source>
        <dbReference type="EMBL" id="MBH0114185.1"/>
    </source>
</evidence>
<dbReference type="PANTHER" id="PTHR43777:SF1">
    <property type="entry name" value="MOLYBDENUM COFACTOR CYTIDYLYLTRANSFERASE"/>
    <property type="match status" value="1"/>
</dbReference>
<dbReference type="Pfam" id="PF12804">
    <property type="entry name" value="NTP_transf_3"/>
    <property type="match status" value="1"/>
</dbReference>
<protein>
    <submittedName>
        <fullName evidence="3">Nucleotidyltransferase family protein</fullName>
    </submittedName>
</protein>
<dbReference type="Gene3D" id="3.90.550.10">
    <property type="entry name" value="Spore Coat Polysaccharide Biosynthesis Protein SpsA, Chain A"/>
    <property type="match status" value="1"/>
</dbReference>
<accession>A0A931HDN9</accession>
<dbReference type="AlphaFoldDB" id="A0A931HDN9"/>
<reference evidence="3" key="1">
    <citation type="submission" date="2020-11" db="EMBL/GenBank/DDBJ databases">
        <title>Novosphingobium aureum sp. nov., a marine bacterium isolated from sediment of a salt flat.</title>
        <authorList>
            <person name="Yoo Y."/>
            <person name="Kim J.-J."/>
        </authorList>
    </citation>
    <scope>NUCLEOTIDE SEQUENCE</scope>
    <source>
        <strain evidence="3">YJ-S2-02</strain>
    </source>
</reference>
<dbReference type="EMBL" id="JADZGI010000002">
    <property type="protein sequence ID" value="MBH0114185.1"/>
    <property type="molecule type" value="Genomic_DNA"/>
</dbReference>
<dbReference type="RefSeq" id="WP_197165277.1">
    <property type="nucleotide sequence ID" value="NZ_JADZGI010000002.1"/>
</dbReference>
<dbReference type="InterPro" id="IPR029044">
    <property type="entry name" value="Nucleotide-diphossugar_trans"/>
</dbReference>
<proteinExistence type="predicted"/>
<keyword evidence="1" id="KW-0460">Magnesium</keyword>
<comment type="caution">
    <text evidence="3">The sequence shown here is derived from an EMBL/GenBank/DDBJ whole genome shotgun (WGS) entry which is preliminary data.</text>
</comment>
<feature type="domain" description="MobA-like NTP transferase" evidence="2">
    <location>
        <begin position="5"/>
        <end position="162"/>
    </location>
</feature>
<dbReference type="PANTHER" id="PTHR43777">
    <property type="entry name" value="MOLYBDENUM COFACTOR CYTIDYLYLTRANSFERASE"/>
    <property type="match status" value="1"/>
</dbReference>
<name>A0A931HDN9_9SPHN</name>
<gene>
    <name evidence="3" type="ORF">I5E68_14665</name>
</gene>
<dbReference type="Proteomes" id="UP000617634">
    <property type="component" value="Unassembled WGS sequence"/>
</dbReference>
<sequence length="191" mass="20032">MSAVAAVLAAGSASRFGANKLGALLDGRPLLFHAIEAARAAPVSQVIVVAREGIDTGQWNGVPPVSVLTIESSALSQSLKVAASRARSLGASGLYVFLGDMPRIPHELAHKLAHEIGDNWAAAPRHHGRPGHPVLFSAAALPRIEGLSGDAGAGKLLRERSDVAWLDWPDPGVTLDVDRPADLERLRDTRG</sequence>
<keyword evidence="4" id="KW-1185">Reference proteome</keyword>
<dbReference type="CDD" id="cd04182">
    <property type="entry name" value="GT_2_like_f"/>
    <property type="match status" value="1"/>
</dbReference>
<organism evidence="3 4">
    <name type="scientific">Novosphingobium aureum</name>
    <dbReference type="NCBI Taxonomy" id="2792964"/>
    <lineage>
        <taxon>Bacteria</taxon>
        <taxon>Pseudomonadati</taxon>
        <taxon>Pseudomonadota</taxon>
        <taxon>Alphaproteobacteria</taxon>
        <taxon>Sphingomonadales</taxon>
        <taxon>Sphingomonadaceae</taxon>
        <taxon>Novosphingobium</taxon>
    </lineage>
</organism>
<evidence type="ECO:0000259" key="2">
    <source>
        <dbReference type="Pfam" id="PF12804"/>
    </source>
</evidence>
<dbReference type="GO" id="GO:0016779">
    <property type="term" value="F:nucleotidyltransferase activity"/>
    <property type="evidence" value="ECO:0007669"/>
    <property type="project" value="UniProtKB-ARBA"/>
</dbReference>
<evidence type="ECO:0000313" key="4">
    <source>
        <dbReference type="Proteomes" id="UP000617634"/>
    </source>
</evidence>
<dbReference type="InterPro" id="IPR025877">
    <property type="entry name" value="MobA-like_NTP_Trfase"/>
</dbReference>